<reference evidence="1" key="2">
    <citation type="submission" date="2025-09" db="UniProtKB">
        <authorList>
            <consortium name="Ensembl"/>
        </authorList>
    </citation>
    <scope>IDENTIFICATION</scope>
</reference>
<protein>
    <submittedName>
        <fullName evidence="1">Uncharacterized protein</fullName>
    </submittedName>
</protein>
<evidence type="ECO:0000313" key="1">
    <source>
        <dbReference type="Ensembl" id="ENSFHEP00000015826.1"/>
    </source>
</evidence>
<name>A0A3Q2PQY9_FUNHE</name>
<dbReference type="AlphaFoldDB" id="A0A3Q2PQY9"/>
<dbReference type="Ensembl" id="ENSFHET00000033344.1">
    <property type="protein sequence ID" value="ENSFHEP00000015826.1"/>
    <property type="gene ID" value="ENSFHEG00000017467.1"/>
</dbReference>
<dbReference type="InterPro" id="IPR012337">
    <property type="entry name" value="RNaseH-like_sf"/>
</dbReference>
<dbReference type="SUPFAM" id="SSF53098">
    <property type="entry name" value="Ribonuclease H-like"/>
    <property type="match status" value="1"/>
</dbReference>
<accession>A0A3Q2PQY9</accession>
<evidence type="ECO:0000313" key="2">
    <source>
        <dbReference type="Proteomes" id="UP000265000"/>
    </source>
</evidence>
<dbReference type="Proteomes" id="UP000265000">
    <property type="component" value="Unplaced"/>
</dbReference>
<proteinExistence type="predicted"/>
<dbReference type="PANTHER" id="PTHR45913">
    <property type="entry name" value="EPM2A-INTERACTING PROTEIN 1"/>
    <property type="match status" value="1"/>
</dbReference>
<reference evidence="1" key="1">
    <citation type="submission" date="2025-08" db="UniProtKB">
        <authorList>
            <consortium name="Ensembl"/>
        </authorList>
    </citation>
    <scope>IDENTIFICATION</scope>
</reference>
<keyword evidence="2" id="KW-1185">Reference proteome</keyword>
<sequence>KEVQANDSIRPCKLRRHIQTKHPSLVTKPREFFERKLKELCTQKKTIETFSSVNAKATEASYRVALHIANTGKPHNIGETLLLSVMMGEAAAAKLNVTQLSDNTIQRRISHMGADVRQQVVDSVRESPAFSLQLDETTDVANCAQLMVYVRYVKELNVNEEFLFCHHLPSRTTAEEIFKFLNDFMRENVVDWGRCCGVSTDGARAMRGRHSGLVKKVQEVAPTAIWTHCIIHRQALATKRMAQELRTVLEEAVKIVNVIKSHAMNPRLFFILCNEMGAHFKQLLLHSEVRWLSRGKVLTRLCDLREEVLLFLAEINSPLVKHMEDMKLAYLSDVLDKINTLNICLQGKECNIFYAQDQLCGFRKKLELWSARVERGSVEIMRKQFGEYFGEETMTNQWVRNPFSFPVTLKDGLSAGEEEALAELSCDMDLKQRMTDMSLAHFWLSVGTEFPQLSTKAVNVLTPCTSTYLCECGFSALAMIKSKYQSRLLVEDDLRLYLSTVQPRINRICASKAQAHCSH</sequence>
<dbReference type="GeneTree" id="ENSGT00940000160436"/>
<organism evidence="1 2">
    <name type="scientific">Fundulus heteroclitus</name>
    <name type="common">Killifish</name>
    <name type="synonym">Mummichog</name>
    <dbReference type="NCBI Taxonomy" id="8078"/>
    <lineage>
        <taxon>Eukaryota</taxon>
        <taxon>Metazoa</taxon>
        <taxon>Chordata</taxon>
        <taxon>Craniata</taxon>
        <taxon>Vertebrata</taxon>
        <taxon>Euteleostomi</taxon>
        <taxon>Actinopterygii</taxon>
        <taxon>Neopterygii</taxon>
        <taxon>Teleostei</taxon>
        <taxon>Neoteleostei</taxon>
        <taxon>Acanthomorphata</taxon>
        <taxon>Ovalentaria</taxon>
        <taxon>Atherinomorphae</taxon>
        <taxon>Cyprinodontiformes</taxon>
        <taxon>Fundulidae</taxon>
        <taxon>Fundulus</taxon>
    </lineage>
</organism>
<dbReference type="PANTHER" id="PTHR45913:SF19">
    <property type="entry name" value="LOW QUALITY PROTEIN: ZINC FINGER BED DOMAIN-CONTAINING PROTEIN 5-LIKE"/>
    <property type="match status" value="1"/>
</dbReference>